<name>A0ABT0LJ54_9GAMM</name>
<dbReference type="Gene3D" id="2.60.120.10">
    <property type="entry name" value="Jelly Rolls"/>
    <property type="match status" value="2"/>
</dbReference>
<dbReference type="PANTHER" id="PTHR39193">
    <property type="entry name" value="5-DEOXY-GLUCURONATE ISOMERASE"/>
    <property type="match status" value="1"/>
</dbReference>
<gene>
    <name evidence="2" type="ORF">L2764_25305</name>
</gene>
<dbReference type="RefSeq" id="WP_248943137.1">
    <property type="nucleotide sequence ID" value="NZ_JAKIKS010000196.1"/>
</dbReference>
<sequence length="293" mass="33188">MGKHIPPFNNENQPIVDVNDDVTPLCYFNQVYLKKNEQHEHRVEGYESIIVLAGGMCRITVINDVDKADKNMVFDNVGQRASVWEGDPESVYVPLGYSAVIENLSDRADIMIAGGRFDTSLQPFCVRTENVDMVQYGSDDTKTHRKIKHILGQSNTDKRGRLLVSELFTVGAGGWSGFPPHKHDVDRVKDDGNNETAFEEVYQFRFYPDIGFGAQFLYEHEDDFGPVYHVRTGSVIKINKGYHPSVAAPGYEMYYFTVIVGRTSQSLSQHFDPHHAYQVETIPGIKDMIAKFK</sequence>
<dbReference type="InterPro" id="IPR024203">
    <property type="entry name" value="Deoxy-glucuronate_isom_IolB"/>
</dbReference>
<dbReference type="InterPro" id="IPR014710">
    <property type="entry name" value="RmlC-like_jellyroll"/>
</dbReference>
<accession>A0ABT0LJ54</accession>
<dbReference type="InterPro" id="IPR021120">
    <property type="entry name" value="KduI/IolB_isomerase"/>
</dbReference>
<evidence type="ECO:0000313" key="3">
    <source>
        <dbReference type="Proteomes" id="UP001203423"/>
    </source>
</evidence>
<dbReference type="Pfam" id="PF04962">
    <property type="entry name" value="KduI"/>
    <property type="match status" value="1"/>
</dbReference>
<keyword evidence="3" id="KW-1185">Reference proteome</keyword>
<dbReference type="InterPro" id="IPR011051">
    <property type="entry name" value="RmlC_Cupin_sf"/>
</dbReference>
<dbReference type="GO" id="GO:0016853">
    <property type="term" value="F:isomerase activity"/>
    <property type="evidence" value="ECO:0007669"/>
    <property type="project" value="UniProtKB-KW"/>
</dbReference>
<organism evidence="2 3">
    <name type="scientific">Shewanella surugensis</name>
    <dbReference type="NCBI Taxonomy" id="212020"/>
    <lineage>
        <taxon>Bacteria</taxon>
        <taxon>Pseudomonadati</taxon>
        <taxon>Pseudomonadota</taxon>
        <taxon>Gammaproteobacteria</taxon>
        <taxon>Alteromonadales</taxon>
        <taxon>Shewanellaceae</taxon>
        <taxon>Shewanella</taxon>
    </lineage>
</organism>
<dbReference type="Proteomes" id="UP001203423">
    <property type="component" value="Unassembled WGS sequence"/>
</dbReference>
<keyword evidence="1 2" id="KW-0413">Isomerase</keyword>
<dbReference type="PANTHER" id="PTHR39193:SF1">
    <property type="entry name" value="5-DEOXY-GLUCURONATE ISOMERASE"/>
    <property type="match status" value="1"/>
</dbReference>
<dbReference type="EMBL" id="JAKIKS010000196">
    <property type="protein sequence ID" value="MCL1127700.1"/>
    <property type="molecule type" value="Genomic_DNA"/>
</dbReference>
<proteinExistence type="predicted"/>
<evidence type="ECO:0000256" key="1">
    <source>
        <dbReference type="ARBA" id="ARBA00023235"/>
    </source>
</evidence>
<dbReference type="SUPFAM" id="SSF51182">
    <property type="entry name" value="RmlC-like cupins"/>
    <property type="match status" value="1"/>
</dbReference>
<evidence type="ECO:0000313" key="2">
    <source>
        <dbReference type="EMBL" id="MCL1127700.1"/>
    </source>
</evidence>
<reference evidence="2 3" key="1">
    <citation type="submission" date="2022-01" db="EMBL/GenBank/DDBJ databases">
        <title>Whole genome-based taxonomy of the Shewanellaceae.</title>
        <authorList>
            <person name="Martin-Rodriguez A.J."/>
        </authorList>
    </citation>
    <scope>NUCLEOTIDE SEQUENCE [LARGE SCALE GENOMIC DNA]</scope>
    <source>
        <strain evidence="2 3">DSM 17177</strain>
    </source>
</reference>
<protein>
    <submittedName>
        <fullName evidence="2">5-deoxy-glucuronate isomerase</fullName>
    </submittedName>
</protein>
<comment type="caution">
    <text evidence="2">The sequence shown here is derived from an EMBL/GenBank/DDBJ whole genome shotgun (WGS) entry which is preliminary data.</text>
</comment>